<dbReference type="SMART" id="SM00342">
    <property type="entry name" value="HTH_ARAC"/>
    <property type="match status" value="1"/>
</dbReference>
<dbReference type="InterPro" id="IPR010499">
    <property type="entry name" value="AraC_E-bd"/>
</dbReference>
<dbReference type="PANTHER" id="PTHR40055:SF1">
    <property type="entry name" value="TRANSCRIPTIONAL REGULATOR YGIV-RELATED"/>
    <property type="match status" value="1"/>
</dbReference>
<dbReference type="Pfam" id="PF06445">
    <property type="entry name" value="GyrI-like"/>
    <property type="match status" value="1"/>
</dbReference>
<evidence type="ECO:0000313" key="6">
    <source>
        <dbReference type="Proteomes" id="UP001257914"/>
    </source>
</evidence>
<dbReference type="Gene3D" id="1.10.10.60">
    <property type="entry name" value="Homeodomain-like"/>
    <property type="match status" value="2"/>
</dbReference>
<dbReference type="SUPFAM" id="SSF55136">
    <property type="entry name" value="Probable bacterial effector-binding domain"/>
    <property type="match status" value="1"/>
</dbReference>
<evidence type="ECO:0000256" key="1">
    <source>
        <dbReference type="ARBA" id="ARBA00023015"/>
    </source>
</evidence>
<dbReference type="RefSeq" id="WP_315948051.1">
    <property type="nucleotide sequence ID" value="NZ_JAWCUA010000010.1"/>
</dbReference>
<comment type="caution">
    <text evidence="5">The sequence shown here is derived from an EMBL/GenBank/DDBJ whole genome shotgun (WGS) entry which is preliminary data.</text>
</comment>
<dbReference type="PROSITE" id="PS00041">
    <property type="entry name" value="HTH_ARAC_FAMILY_1"/>
    <property type="match status" value="1"/>
</dbReference>
<evidence type="ECO:0000313" key="5">
    <source>
        <dbReference type="EMBL" id="MDU0114442.1"/>
    </source>
</evidence>
<name>A0ABU3R452_9GAMM</name>
<evidence type="ECO:0000256" key="3">
    <source>
        <dbReference type="ARBA" id="ARBA00023163"/>
    </source>
</evidence>
<proteinExistence type="predicted"/>
<keyword evidence="3" id="KW-0804">Transcription</keyword>
<protein>
    <submittedName>
        <fullName evidence="5">AraC family transcriptional regulator</fullName>
    </submittedName>
</protein>
<gene>
    <name evidence="5" type="ORF">RT723_15880</name>
</gene>
<feature type="domain" description="HTH araC/xylS-type" evidence="4">
    <location>
        <begin position="9"/>
        <end position="108"/>
    </location>
</feature>
<keyword evidence="2" id="KW-0238">DNA-binding</keyword>
<dbReference type="PROSITE" id="PS01124">
    <property type="entry name" value="HTH_ARAC_FAMILY_2"/>
    <property type="match status" value="1"/>
</dbReference>
<reference evidence="5 6" key="1">
    <citation type="submission" date="2023-10" db="EMBL/GenBank/DDBJ databases">
        <title>Psychrosphaera aquimaarina strain SW33 isolated from seawater.</title>
        <authorList>
            <person name="Bayburt H."/>
            <person name="Kim J.M."/>
            <person name="Choi B.J."/>
            <person name="Jeon C.O."/>
        </authorList>
    </citation>
    <scope>NUCLEOTIDE SEQUENCE [LARGE SCALE GENOMIC DNA]</scope>
    <source>
        <strain evidence="5 6">KCTC 52743</strain>
    </source>
</reference>
<dbReference type="InterPro" id="IPR050908">
    <property type="entry name" value="SmbC-like"/>
</dbReference>
<dbReference type="InterPro" id="IPR018060">
    <property type="entry name" value="HTH_AraC"/>
</dbReference>
<dbReference type="PANTHER" id="PTHR40055">
    <property type="entry name" value="TRANSCRIPTIONAL REGULATOR YGIV-RELATED"/>
    <property type="match status" value="1"/>
</dbReference>
<evidence type="ECO:0000256" key="2">
    <source>
        <dbReference type="ARBA" id="ARBA00023125"/>
    </source>
</evidence>
<organism evidence="5 6">
    <name type="scientific">Psychrosphaera aquimarina</name>
    <dbReference type="NCBI Taxonomy" id="2044854"/>
    <lineage>
        <taxon>Bacteria</taxon>
        <taxon>Pseudomonadati</taxon>
        <taxon>Pseudomonadota</taxon>
        <taxon>Gammaproteobacteria</taxon>
        <taxon>Alteromonadales</taxon>
        <taxon>Pseudoalteromonadaceae</taxon>
        <taxon>Psychrosphaera</taxon>
    </lineage>
</organism>
<dbReference type="SMART" id="SM00871">
    <property type="entry name" value="AraC_E_bind"/>
    <property type="match status" value="1"/>
</dbReference>
<dbReference type="SUPFAM" id="SSF46689">
    <property type="entry name" value="Homeodomain-like"/>
    <property type="match status" value="2"/>
</dbReference>
<dbReference type="Gene3D" id="3.20.80.10">
    <property type="entry name" value="Regulatory factor, effector binding domain"/>
    <property type="match status" value="1"/>
</dbReference>
<dbReference type="InterPro" id="IPR029442">
    <property type="entry name" value="GyrI-like"/>
</dbReference>
<dbReference type="InterPro" id="IPR011256">
    <property type="entry name" value="Reg_factor_effector_dom_sf"/>
</dbReference>
<accession>A0ABU3R452</accession>
<keyword evidence="6" id="KW-1185">Reference proteome</keyword>
<dbReference type="InterPro" id="IPR020449">
    <property type="entry name" value="Tscrpt_reg_AraC-type_HTH"/>
</dbReference>
<dbReference type="InterPro" id="IPR009057">
    <property type="entry name" value="Homeodomain-like_sf"/>
</dbReference>
<dbReference type="Pfam" id="PF12833">
    <property type="entry name" value="HTH_18"/>
    <property type="match status" value="1"/>
</dbReference>
<sequence>MANYEDRFISVISYIEANLDSQLDIDKLCSKAHLSKFHFHRQCSIFFGMSVMSLVKLLRLKRAAHQLAYRDNDKIINIALDNGYESHEAFSRVFKKYFAKSPSDFKQSPDWSTWHKQYEPIRKLRTKIMNTKDKFQTQVVEFPETLIAAMEHRGSPNLLGKTIQAFISWRKENKLPPSKCKTFNLVYDDPSVTAAEKYRFDVCCSVDSAIGANRYGVVNKTIPAGKCAVVRHIGSDDAIGSVVAYLYSQWLTDSAFELRDFPIFFERVSFYPEVAEHEMITDVYLPIQ</sequence>
<evidence type="ECO:0000259" key="4">
    <source>
        <dbReference type="PROSITE" id="PS01124"/>
    </source>
</evidence>
<dbReference type="InterPro" id="IPR018062">
    <property type="entry name" value="HTH_AraC-typ_CS"/>
</dbReference>
<dbReference type="Proteomes" id="UP001257914">
    <property type="component" value="Unassembled WGS sequence"/>
</dbReference>
<dbReference type="EMBL" id="JAWCUA010000010">
    <property type="protein sequence ID" value="MDU0114442.1"/>
    <property type="molecule type" value="Genomic_DNA"/>
</dbReference>
<keyword evidence="1" id="KW-0805">Transcription regulation</keyword>
<dbReference type="PRINTS" id="PR00032">
    <property type="entry name" value="HTHARAC"/>
</dbReference>